<dbReference type="Pfam" id="PF01627">
    <property type="entry name" value="Hpt"/>
    <property type="match status" value="1"/>
</dbReference>
<dbReference type="PROSITE" id="PS50894">
    <property type="entry name" value="HPT"/>
    <property type="match status" value="1"/>
</dbReference>
<proteinExistence type="predicted"/>
<evidence type="ECO:0000256" key="2">
    <source>
        <dbReference type="PROSITE-ProRule" id="PRU00110"/>
    </source>
</evidence>
<dbReference type="RefSeq" id="WP_338264893.1">
    <property type="nucleotide sequence ID" value="NZ_AP027271.1"/>
</dbReference>
<reference evidence="4 5" key="1">
    <citation type="submission" date="2023-01" db="EMBL/GenBank/DDBJ databases">
        <title>Complete genome sequence of Marinomonas pontica strain 200518_36.</title>
        <authorList>
            <person name="Ueki S."/>
            <person name="Gajardo G."/>
            <person name="Maruyama F."/>
        </authorList>
    </citation>
    <scope>NUCLEOTIDE SEQUENCE [LARGE SCALE GENOMIC DNA]</scope>
    <source>
        <strain evidence="4 5">200518_36</strain>
    </source>
</reference>
<protein>
    <recommendedName>
        <fullName evidence="3">HPt domain-containing protein</fullName>
    </recommendedName>
</protein>
<accession>A0ABN6WJB2</accession>
<evidence type="ECO:0000313" key="5">
    <source>
        <dbReference type="Proteomes" id="UP001307608"/>
    </source>
</evidence>
<evidence type="ECO:0000256" key="1">
    <source>
        <dbReference type="ARBA" id="ARBA00023012"/>
    </source>
</evidence>
<organism evidence="4 5">
    <name type="scientific">Marinomonas pontica</name>
    <dbReference type="NCBI Taxonomy" id="264739"/>
    <lineage>
        <taxon>Bacteria</taxon>
        <taxon>Pseudomonadati</taxon>
        <taxon>Pseudomonadota</taxon>
        <taxon>Gammaproteobacteria</taxon>
        <taxon>Oceanospirillales</taxon>
        <taxon>Oceanospirillaceae</taxon>
        <taxon>Marinomonas</taxon>
    </lineage>
</organism>
<feature type="modified residue" description="Phosphohistidine" evidence="2">
    <location>
        <position position="58"/>
    </location>
</feature>
<evidence type="ECO:0000313" key="4">
    <source>
        <dbReference type="EMBL" id="BDX01612.1"/>
    </source>
</evidence>
<name>A0ABN6WJB2_9GAMM</name>
<keyword evidence="1" id="KW-0902">Two-component regulatory system</keyword>
<dbReference type="Proteomes" id="UP001307608">
    <property type="component" value="Chromosome"/>
</dbReference>
<dbReference type="SUPFAM" id="SSF47226">
    <property type="entry name" value="Histidine-containing phosphotransfer domain, HPT domain"/>
    <property type="match status" value="1"/>
</dbReference>
<evidence type="ECO:0000259" key="3">
    <source>
        <dbReference type="PROSITE" id="PS50894"/>
    </source>
</evidence>
<dbReference type="Gene3D" id="1.20.120.160">
    <property type="entry name" value="HPT domain"/>
    <property type="match status" value="1"/>
</dbReference>
<keyword evidence="2" id="KW-0597">Phosphoprotein</keyword>
<dbReference type="InterPro" id="IPR036641">
    <property type="entry name" value="HPT_dom_sf"/>
</dbReference>
<dbReference type="EMBL" id="AP027271">
    <property type="protein sequence ID" value="BDX01612.1"/>
    <property type="molecule type" value="Genomic_DNA"/>
</dbReference>
<keyword evidence="5" id="KW-1185">Reference proteome</keyword>
<feature type="domain" description="HPt" evidence="3">
    <location>
        <begin position="19"/>
        <end position="115"/>
    </location>
</feature>
<sequence>MLEPKVFDNADYESRLACNHELMALVASEFIKEAEGLLVELSHHIQNQDWVSFALVAHRLKGAALEVSGYRFCQLISKMERHALQSDHQSLGEDHRHLKSEFIVLVKALKLDILS</sequence>
<gene>
    <name evidence="4" type="ORF">MACH16_03600</name>
</gene>
<dbReference type="InterPro" id="IPR008207">
    <property type="entry name" value="Sig_transdc_His_kin_Hpt_dom"/>
</dbReference>